<name>A0A0J7KBB2_LASNI</name>
<accession>A0A0J7KBB2</accession>
<evidence type="ECO:0000259" key="1">
    <source>
        <dbReference type="Pfam" id="PF00930"/>
    </source>
</evidence>
<gene>
    <name evidence="2" type="ORF">RF55_12986</name>
</gene>
<feature type="domain" description="Dipeptidylpeptidase IV N-terminal" evidence="1">
    <location>
        <begin position="4"/>
        <end position="70"/>
    </location>
</feature>
<reference evidence="2 3" key="1">
    <citation type="submission" date="2015-04" db="EMBL/GenBank/DDBJ databases">
        <title>Lasius niger genome sequencing.</title>
        <authorList>
            <person name="Konorov E.A."/>
            <person name="Nikitin M.A."/>
            <person name="Kirill M.V."/>
            <person name="Chang P."/>
        </authorList>
    </citation>
    <scope>NUCLEOTIDE SEQUENCE [LARGE SCALE GENOMIC DNA]</scope>
    <source>
        <tissue evidence="2">Whole</tissue>
    </source>
</reference>
<dbReference type="Gene3D" id="2.140.10.30">
    <property type="entry name" value="Dipeptidylpeptidase IV, N-terminal domain"/>
    <property type="match status" value="1"/>
</dbReference>
<feature type="non-terminal residue" evidence="2">
    <location>
        <position position="77"/>
    </location>
</feature>
<keyword evidence="3" id="KW-1185">Reference proteome</keyword>
<dbReference type="Pfam" id="PF00930">
    <property type="entry name" value="DPPIV_N"/>
    <property type="match status" value="1"/>
</dbReference>
<proteinExistence type="predicted"/>
<dbReference type="STRING" id="67767.A0A0J7KBB2"/>
<dbReference type="GO" id="GO:0006508">
    <property type="term" value="P:proteolysis"/>
    <property type="evidence" value="ECO:0007669"/>
    <property type="project" value="InterPro"/>
</dbReference>
<organism evidence="2 3">
    <name type="scientific">Lasius niger</name>
    <name type="common">Black garden ant</name>
    <dbReference type="NCBI Taxonomy" id="67767"/>
    <lineage>
        <taxon>Eukaryota</taxon>
        <taxon>Metazoa</taxon>
        <taxon>Ecdysozoa</taxon>
        <taxon>Arthropoda</taxon>
        <taxon>Hexapoda</taxon>
        <taxon>Insecta</taxon>
        <taxon>Pterygota</taxon>
        <taxon>Neoptera</taxon>
        <taxon>Endopterygota</taxon>
        <taxon>Hymenoptera</taxon>
        <taxon>Apocrita</taxon>
        <taxon>Aculeata</taxon>
        <taxon>Formicoidea</taxon>
        <taxon>Formicidae</taxon>
        <taxon>Formicinae</taxon>
        <taxon>Lasius</taxon>
        <taxon>Lasius</taxon>
    </lineage>
</organism>
<evidence type="ECO:0000313" key="3">
    <source>
        <dbReference type="Proteomes" id="UP000036403"/>
    </source>
</evidence>
<dbReference type="InterPro" id="IPR002469">
    <property type="entry name" value="Peptidase_S9B_N"/>
</dbReference>
<protein>
    <submittedName>
        <fullName evidence="2">Venom dipeptidyl peptidase 4 isoform x3</fullName>
    </submittedName>
</protein>
<dbReference type="OrthoDB" id="7695713at2759"/>
<dbReference type="EMBL" id="LBMM01010109">
    <property type="protein sequence ID" value="KMQ87668.1"/>
    <property type="molecule type" value="Genomic_DNA"/>
</dbReference>
<sequence>MDRYYLATSKRDSAVQHLYRVSLLDMDHKSVCLTCNIVREKDGSRCLYNSATFSTDNSHYVLTCAGPGVPDISIYNE</sequence>
<dbReference type="PaxDb" id="67767-A0A0J7KBB2"/>
<dbReference type="Proteomes" id="UP000036403">
    <property type="component" value="Unassembled WGS sequence"/>
</dbReference>
<evidence type="ECO:0000313" key="2">
    <source>
        <dbReference type="EMBL" id="KMQ87668.1"/>
    </source>
</evidence>
<comment type="caution">
    <text evidence="2">The sequence shown here is derived from an EMBL/GenBank/DDBJ whole genome shotgun (WGS) entry which is preliminary data.</text>
</comment>
<dbReference type="AlphaFoldDB" id="A0A0J7KBB2"/>
<dbReference type="SUPFAM" id="SSF82171">
    <property type="entry name" value="DPP6 N-terminal domain-like"/>
    <property type="match status" value="1"/>
</dbReference>